<dbReference type="PANTHER" id="PTHR46696">
    <property type="entry name" value="P450, PUTATIVE (EUROFUNG)-RELATED"/>
    <property type="match status" value="1"/>
</dbReference>
<feature type="region of interest" description="Disordered" evidence="2">
    <location>
        <begin position="78"/>
        <end position="136"/>
    </location>
</feature>
<dbReference type="GO" id="GO:0005506">
    <property type="term" value="F:iron ion binding"/>
    <property type="evidence" value="ECO:0007669"/>
    <property type="project" value="InterPro"/>
</dbReference>
<dbReference type="Gene3D" id="1.10.630.10">
    <property type="entry name" value="Cytochrome P450"/>
    <property type="match status" value="1"/>
</dbReference>
<dbReference type="SUPFAM" id="SSF48264">
    <property type="entry name" value="Cytochrome P450"/>
    <property type="match status" value="1"/>
</dbReference>
<feature type="compositionally biased region" description="Polar residues" evidence="2">
    <location>
        <begin position="122"/>
        <end position="136"/>
    </location>
</feature>
<comment type="similarity">
    <text evidence="1">Belongs to the cytochrome P450 family.</text>
</comment>
<organism evidence="3">
    <name type="scientific">uncultured Rubrobacteraceae bacterium</name>
    <dbReference type="NCBI Taxonomy" id="349277"/>
    <lineage>
        <taxon>Bacteria</taxon>
        <taxon>Bacillati</taxon>
        <taxon>Actinomycetota</taxon>
        <taxon>Rubrobacteria</taxon>
        <taxon>Rubrobacterales</taxon>
        <taxon>Rubrobacteraceae</taxon>
        <taxon>environmental samples</taxon>
    </lineage>
</organism>
<evidence type="ECO:0000256" key="1">
    <source>
        <dbReference type="ARBA" id="ARBA00010617"/>
    </source>
</evidence>
<evidence type="ECO:0000313" key="3">
    <source>
        <dbReference type="EMBL" id="CAA9442787.1"/>
    </source>
</evidence>
<dbReference type="GO" id="GO:0020037">
    <property type="term" value="F:heme binding"/>
    <property type="evidence" value="ECO:0007669"/>
    <property type="project" value="InterPro"/>
</dbReference>
<name>A0A6J4QGQ3_9ACTN</name>
<dbReference type="EMBL" id="CADCVD010000065">
    <property type="protein sequence ID" value="CAA9442787.1"/>
    <property type="molecule type" value="Genomic_DNA"/>
</dbReference>
<dbReference type="PANTHER" id="PTHR46696:SF1">
    <property type="entry name" value="CYTOCHROME P450 YJIB-RELATED"/>
    <property type="match status" value="1"/>
</dbReference>
<accession>A0A6J4QGQ3</accession>
<dbReference type="GO" id="GO:0016705">
    <property type="term" value="F:oxidoreductase activity, acting on paired donors, with incorporation or reduction of molecular oxygen"/>
    <property type="evidence" value="ECO:0007669"/>
    <property type="project" value="InterPro"/>
</dbReference>
<reference evidence="3" key="1">
    <citation type="submission" date="2020-02" db="EMBL/GenBank/DDBJ databases">
        <authorList>
            <person name="Meier V. D."/>
        </authorList>
    </citation>
    <scope>NUCLEOTIDE SEQUENCE</scope>
    <source>
        <strain evidence="3">AVDCRST_MAG37</strain>
    </source>
</reference>
<protein>
    <recommendedName>
        <fullName evidence="4">Cytochrome P450 hydroxylase</fullName>
    </recommendedName>
</protein>
<evidence type="ECO:0000256" key="2">
    <source>
        <dbReference type="SAM" id="MobiDB-lite"/>
    </source>
</evidence>
<dbReference type="GO" id="GO:0004497">
    <property type="term" value="F:monooxygenase activity"/>
    <property type="evidence" value="ECO:0007669"/>
    <property type="project" value="InterPro"/>
</dbReference>
<gene>
    <name evidence="3" type="ORF">AVDCRST_MAG37-1526</name>
</gene>
<proteinExistence type="inferred from homology"/>
<dbReference type="AlphaFoldDB" id="A0A6J4QGQ3"/>
<evidence type="ECO:0008006" key="4">
    <source>
        <dbReference type="Google" id="ProtNLM"/>
    </source>
</evidence>
<sequence length="136" mass="15489">MSHSVKQRDAKHPVDPDFDPLDESFIANPYPHFARFRREAPIFYAPKIGFWVVSRYEDILKIVKDSDAYSNARVQEPMQPLTPEATQKLKEGVRVVPTTSTADPPNHRRTRAYASRAFSAKGSPSLSRSYARPRTT</sequence>
<dbReference type="InterPro" id="IPR036396">
    <property type="entry name" value="Cyt_P450_sf"/>
</dbReference>